<dbReference type="InterPro" id="IPR000182">
    <property type="entry name" value="GNAT_dom"/>
</dbReference>
<proteinExistence type="predicted"/>
<dbReference type="InterPro" id="IPR051531">
    <property type="entry name" value="N-acetyltransferase"/>
</dbReference>
<protein>
    <submittedName>
        <fullName evidence="2">N-acetyltransferase, GCN5</fullName>
    </submittedName>
</protein>
<evidence type="ECO:0000259" key="1">
    <source>
        <dbReference type="PROSITE" id="PS51186"/>
    </source>
</evidence>
<comment type="caution">
    <text evidence="2">The sequence shown here is derived from an EMBL/GenBank/DDBJ whole genome shotgun (WGS) entry which is preliminary data.</text>
</comment>
<feature type="domain" description="N-acetyltransferase" evidence="1">
    <location>
        <begin position="7"/>
        <end position="166"/>
    </location>
</feature>
<reference evidence="2 3" key="1">
    <citation type="journal article" date="2016" name="Genome Announc.">
        <title>Draft Genome Sequence of Paenibacillus amylolyticus Heshi-A3, Isolated from Fermented Rice Bran in a Japanese Fermented Seafood Dish.</title>
        <authorList>
            <person name="Akuzawa S."/>
            <person name="Nagaoka J."/>
            <person name="Kanekatsu M."/>
            <person name="Kubota E."/>
            <person name="Ohtake R."/>
            <person name="Suzuki T."/>
            <person name="Kanesaki Y."/>
        </authorList>
    </citation>
    <scope>NUCLEOTIDE SEQUENCE [LARGE SCALE GENOMIC DNA]</scope>
    <source>
        <strain evidence="2 3">Heshi-A3</strain>
    </source>
</reference>
<dbReference type="PANTHER" id="PTHR43792:SF1">
    <property type="entry name" value="N-ACETYLTRANSFERASE DOMAIN-CONTAINING PROTEIN"/>
    <property type="match status" value="1"/>
</dbReference>
<accession>A0A100VK56</accession>
<dbReference type="PROSITE" id="PS51186">
    <property type="entry name" value="GNAT"/>
    <property type="match status" value="1"/>
</dbReference>
<dbReference type="PANTHER" id="PTHR43792">
    <property type="entry name" value="GNAT FAMILY, PUTATIVE (AFU_ORTHOLOGUE AFUA_3G00765)-RELATED-RELATED"/>
    <property type="match status" value="1"/>
</dbReference>
<name>A0A100VK56_PAEAM</name>
<dbReference type="SUPFAM" id="SSF55729">
    <property type="entry name" value="Acyl-CoA N-acyltransferases (Nat)"/>
    <property type="match status" value="1"/>
</dbReference>
<organism evidence="2 3">
    <name type="scientific">Paenibacillus amylolyticus</name>
    <dbReference type="NCBI Taxonomy" id="1451"/>
    <lineage>
        <taxon>Bacteria</taxon>
        <taxon>Bacillati</taxon>
        <taxon>Bacillota</taxon>
        <taxon>Bacilli</taxon>
        <taxon>Bacillales</taxon>
        <taxon>Paenibacillaceae</taxon>
        <taxon>Paenibacillus</taxon>
    </lineage>
</organism>
<dbReference type="EMBL" id="BCNV01000001">
    <property type="protein sequence ID" value="GAS81204.1"/>
    <property type="molecule type" value="Genomic_DNA"/>
</dbReference>
<dbReference type="GO" id="GO:0016747">
    <property type="term" value="F:acyltransferase activity, transferring groups other than amino-acyl groups"/>
    <property type="evidence" value="ECO:0007669"/>
    <property type="project" value="InterPro"/>
</dbReference>
<dbReference type="AlphaFoldDB" id="A0A100VK56"/>
<sequence>MMETERLMFRKYTKNDFDLLFEMTSEPNMMKFIRHGGPWTKEETMQSLEKFINWNKDDKGLFLAFNKEDNKLIGTSGLIPQIIEGKDELEVGYWVVEQYWGMGYGYEQAKAWKEYGMDHLKQSRLISLIQHGNVGSMKVAQKNGMEHEKDVDIIGKNVAVYSIEVK</sequence>
<evidence type="ECO:0000313" key="2">
    <source>
        <dbReference type="EMBL" id="GAS81204.1"/>
    </source>
</evidence>
<dbReference type="InterPro" id="IPR016181">
    <property type="entry name" value="Acyl_CoA_acyltransferase"/>
</dbReference>
<gene>
    <name evidence="2" type="ORF">PAHA3_1278</name>
</gene>
<evidence type="ECO:0000313" key="3">
    <source>
        <dbReference type="Proteomes" id="UP000069697"/>
    </source>
</evidence>
<dbReference type="RefSeq" id="WP_235599373.1">
    <property type="nucleotide sequence ID" value="NZ_BCNV01000001.1"/>
</dbReference>
<keyword evidence="2" id="KW-0808">Transferase</keyword>
<dbReference type="Proteomes" id="UP000069697">
    <property type="component" value="Unassembled WGS sequence"/>
</dbReference>
<dbReference type="Pfam" id="PF13302">
    <property type="entry name" value="Acetyltransf_3"/>
    <property type="match status" value="1"/>
</dbReference>
<dbReference type="Gene3D" id="3.40.630.30">
    <property type="match status" value="1"/>
</dbReference>
<reference evidence="3" key="2">
    <citation type="submission" date="2016-01" db="EMBL/GenBank/DDBJ databases">
        <title>Draft Genome Sequence of Paenibacillus amylolyticus Heshi-A3 that Was Isolated from Fermented Rice Bran with Aging Salted Mackerel, Which Was Named Heshiko as Traditional Fermented Seafood in Japan.</title>
        <authorList>
            <person name="Akuzawa S."/>
            <person name="Nakagawa J."/>
            <person name="Kanekatsu T."/>
            <person name="Kubota E."/>
            <person name="Ohtake R."/>
            <person name="Suzuki T."/>
            <person name="Kanesaki Y."/>
        </authorList>
    </citation>
    <scope>NUCLEOTIDE SEQUENCE [LARGE SCALE GENOMIC DNA]</scope>
    <source>
        <strain evidence="3">Heshi-A3</strain>
    </source>
</reference>